<evidence type="ECO:0000313" key="3">
    <source>
        <dbReference type="Proteomes" id="UP000637906"/>
    </source>
</evidence>
<keyword evidence="1" id="KW-1133">Transmembrane helix</keyword>
<comment type="caution">
    <text evidence="2">The sequence shown here is derived from an EMBL/GenBank/DDBJ whole genome shotgun (WGS) entry which is preliminary data.</text>
</comment>
<name>A0A8J3MPM9_9RICK</name>
<gene>
    <name evidence="2" type="ORF">sL5_10580</name>
</gene>
<feature type="transmembrane region" description="Helical" evidence="1">
    <location>
        <begin position="28"/>
        <end position="47"/>
    </location>
</feature>
<protein>
    <submittedName>
        <fullName evidence="2">Uncharacterized protein</fullName>
    </submittedName>
</protein>
<dbReference type="EMBL" id="BNGU01000066">
    <property type="protein sequence ID" value="GHM60065.1"/>
    <property type="molecule type" value="Genomic_DNA"/>
</dbReference>
<reference evidence="2 3" key="1">
    <citation type="journal article" date="2021" name="Microb. Ecol.">
        <title>Candidatus Mesenet longicola: Novel Endosymbionts of Brontispa longissima that Induce Cytoplasmic Incompatibility.</title>
        <authorList>
            <person name="Takano S."/>
            <person name="Gotoh Y."/>
            <person name="Hayashi T."/>
        </authorList>
    </citation>
    <scope>NUCLEOTIDE SEQUENCE [LARGE SCALE GENOMIC DNA]</scope>
    <source>
        <strain evidence="2">L5</strain>
    </source>
</reference>
<keyword evidence="3" id="KW-1185">Reference proteome</keyword>
<dbReference type="AlphaFoldDB" id="A0A8J3MPM9"/>
<dbReference type="Proteomes" id="UP000637906">
    <property type="component" value="Unassembled WGS sequence"/>
</dbReference>
<keyword evidence="1" id="KW-0812">Transmembrane</keyword>
<accession>A0A8J3MPM9</accession>
<keyword evidence="1" id="KW-0472">Membrane</keyword>
<evidence type="ECO:0000256" key="1">
    <source>
        <dbReference type="SAM" id="Phobius"/>
    </source>
</evidence>
<sequence length="87" mass="9333">MIASPFIVIWIYAAIALSTDIIEFNPIIAAGIFIGIVALSSTCFAIMKICEEVSRAKAKDPDVSTSTAIKNVLTPECLKGNKIEMLS</sequence>
<evidence type="ECO:0000313" key="2">
    <source>
        <dbReference type="EMBL" id="GHM60065.1"/>
    </source>
</evidence>
<proteinExistence type="predicted"/>
<organism evidence="2 3">
    <name type="scientific">Candidatus Mesenet longicola</name>
    <dbReference type="NCBI Taxonomy" id="1892558"/>
    <lineage>
        <taxon>Bacteria</taxon>
        <taxon>Pseudomonadati</taxon>
        <taxon>Pseudomonadota</taxon>
        <taxon>Alphaproteobacteria</taxon>
        <taxon>Rickettsiales</taxon>
        <taxon>Anaplasmataceae</taxon>
        <taxon>Candidatus Mesenet</taxon>
    </lineage>
</organism>